<dbReference type="PANTHER" id="PTHR30346">
    <property type="entry name" value="TRANSCRIPTIONAL DUAL REGULATOR HCAR-RELATED"/>
    <property type="match status" value="1"/>
</dbReference>
<evidence type="ECO:0000256" key="2">
    <source>
        <dbReference type="ARBA" id="ARBA00023015"/>
    </source>
</evidence>
<dbReference type="InterPro" id="IPR005119">
    <property type="entry name" value="LysR_subst-bd"/>
</dbReference>
<feature type="domain" description="HTH lysR-type" evidence="6">
    <location>
        <begin position="1"/>
        <end position="58"/>
    </location>
</feature>
<feature type="coiled-coil region" evidence="5">
    <location>
        <begin position="59"/>
        <end position="86"/>
    </location>
</feature>
<organism evidence="7 8">
    <name type="scientific">Thermus scotoductus</name>
    <dbReference type="NCBI Taxonomy" id="37636"/>
    <lineage>
        <taxon>Bacteria</taxon>
        <taxon>Thermotogati</taxon>
        <taxon>Deinococcota</taxon>
        <taxon>Deinococci</taxon>
        <taxon>Thermales</taxon>
        <taxon>Thermaceae</taxon>
        <taxon>Thermus</taxon>
    </lineage>
</organism>
<dbReference type="FunFam" id="1.10.10.10:FF:000001">
    <property type="entry name" value="LysR family transcriptional regulator"/>
    <property type="match status" value="1"/>
</dbReference>
<dbReference type="Proteomes" id="UP000286734">
    <property type="component" value="Unassembled WGS sequence"/>
</dbReference>
<dbReference type="RefSeq" id="WP_126200278.1">
    <property type="nucleotide sequence ID" value="NZ_PELP01000133.1"/>
</dbReference>
<protein>
    <submittedName>
        <fullName evidence="7">LysR family transcriptional regulator</fullName>
    </submittedName>
</protein>
<dbReference type="InterPro" id="IPR036388">
    <property type="entry name" value="WH-like_DNA-bd_sf"/>
</dbReference>
<dbReference type="AlphaFoldDB" id="A0A430RCH9"/>
<evidence type="ECO:0000259" key="6">
    <source>
        <dbReference type="PROSITE" id="PS50931"/>
    </source>
</evidence>
<evidence type="ECO:0000256" key="1">
    <source>
        <dbReference type="ARBA" id="ARBA00009437"/>
    </source>
</evidence>
<dbReference type="InterPro" id="IPR000847">
    <property type="entry name" value="LysR_HTH_N"/>
</dbReference>
<comment type="caution">
    <text evidence="7">The sequence shown here is derived from an EMBL/GenBank/DDBJ whole genome shotgun (WGS) entry which is preliminary data.</text>
</comment>
<dbReference type="SUPFAM" id="SSF53850">
    <property type="entry name" value="Periplasmic binding protein-like II"/>
    <property type="match status" value="1"/>
</dbReference>
<dbReference type="Gene3D" id="1.10.10.10">
    <property type="entry name" value="Winged helix-like DNA-binding domain superfamily/Winged helix DNA-binding domain"/>
    <property type="match status" value="1"/>
</dbReference>
<sequence>MDLRRLRLFLLLAEERNFHRAAEKAYLSQPALSQQIKALEKALGIRLLERRPFRLTPAGEVLKQEGKRLLEEAEALKEQVRRAGRQELRFGVPENLLPDLMPLLDHLRRGLGQPVEILEMHTPEQVKALREGKLDYGLAGLRVEDPAIGQEPLLQVPIVVALPEGHPLAHRERVPLKALKEAPFLLLPKETLPPLYEAFMEVFRRAGFTPRVAREVARFSQAVSLVAAGVGVYLTLAPYRVFPHPGVVLKPLEEEAALQVSLIYRLTPPPPRLSEVRELLKALVFRPLDPGPRPRPRPVPPGR</sequence>
<proteinExistence type="inferred from homology"/>
<accession>A0A430RCH9</accession>
<keyword evidence="3" id="KW-0238">DNA-binding</keyword>
<evidence type="ECO:0000256" key="4">
    <source>
        <dbReference type="ARBA" id="ARBA00023163"/>
    </source>
</evidence>
<evidence type="ECO:0000313" key="8">
    <source>
        <dbReference type="Proteomes" id="UP000286734"/>
    </source>
</evidence>
<keyword evidence="4" id="KW-0804">Transcription</keyword>
<comment type="similarity">
    <text evidence="1">Belongs to the LysR transcriptional regulatory family.</text>
</comment>
<dbReference type="GO" id="GO:0032993">
    <property type="term" value="C:protein-DNA complex"/>
    <property type="evidence" value="ECO:0007669"/>
    <property type="project" value="TreeGrafter"/>
</dbReference>
<dbReference type="CDD" id="cd08414">
    <property type="entry name" value="PBP2_LTTR_aromatics_like"/>
    <property type="match status" value="1"/>
</dbReference>
<dbReference type="PRINTS" id="PR00039">
    <property type="entry name" value="HTHLYSR"/>
</dbReference>
<evidence type="ECO:0000256" key="3">
    <source>
        <dbReference type="ARBA" id="ARBA00023125"/>
    </source>
</evidence>
<dbReference type="SUPFAM" id="SSF46785">
    <property type="entry name" value="Winged helix' DNA-binding domain"/>
    <property type="match status" value="1"/>
</dbReference>
<dbReference type="PROSITE" id="PS50931">
    <property type="entry name" value="HTH_LYSR"/>
    <property type="match status" value="1"/>
</dbReference>
<keyword evidence="5" id="KW-0175">Coiled coil</keyword>
<gene>
    <name evidence="7" type="ORF">CSW47_05765</name>
</gene>
<name>A0A430RCH9_THESC</name>
<keyword evidence="2" id="KW-0805">Transcription regulation</keyword>
<dbReference type="PANTHER" id="PTHR30346:SF0">
    <property type="entry name" value="HCA OPERON TRANSCRIPTIONAL ACTIVATOR HCAR"/>
    <property type="match status" value="1"/>
</dbReference>
<dbReference type="Pfam" id="PF03466">
    <property type="entry name" value="LysR_substrate"/>
    <property type="match status" value="1"/>
</dbReference>
<reference evidence="7 8" key="1">
    <citation type="journal article" date="2019" name="Extremophiles">
        <title>Biogeography of thermophiles and predominance of Thermus scotoductus in domestic water heaters.</title>
        <authorList>
            <person name="Wilpiszeski R.L."/>
            <person name="Zhang Z."/>
            <person name="House C.H."/>
        </authorList>
    </citation>
    <scope>NUCLEOTIDE SEQUENCE [LARGE SCALE GENOMIC DNA]</scope>
    <source>
        <strain evidence="7 8">34_S34</strain>
    </source>
</reference>
<evidence type="ECO:0000256" key="5">
    <source>
        <dbReference type="SAM" id="Coils"/>
    </source>
</evidence>
<dbReference type="GO" id="GO:0003700">
    <property type="term" value="F:DNA-binding transcription factor activity"/>
    <property type="evidence" value="ECO:0007669"/>
    <property type="project" value="InterPro"/>
</dbReference>
<dbReference type="GO" id="GO:0003677">
    <property type="term" value="F:DNA binding"/>
    <property type="evidence" value="ECO:0007669"/>
    <property type="project" value="UniProtKB-KW"/>
</dbReference>
<dbReference type="Gene3D" id="3.40.190.10">
    <property type="entry name" value="Periplasmic binding protein-like II"/>
    <property type="match status" value="2"/>
</dbReference>
<dbReference type="InterPro" id="IPR036390">
    <property type="entry name" value="WH_DNA-bd_sf"/>
</dbReference>
<dbReference type="EMBL" id="PELP01000133">
    <property type="protein sequence ID" value="RTH05068.1"/>
    <property type="molecule type" value="Genomic_DNA"/>
</dbReference>
<evidence type="ECO:0000313" key="7">
    <source>
        <dbReference type="EMBL" id="RTH05068.1"/>
    </source>
</evidence>
<dbReference type="Pfam" id="PF00126">
    <property type="entry name" value="HTH_1"/>
    <property type="match status" value="1"/>
</dbReference>